<dbReference type="KEGG" id="nre:BES08_11125"/>
<protein>
    <submittedName>
        <fullName evidence="2">Uncharacterized protein</fullName>
    </submittedName>
</protein>
<feature type="coiled-coil region" evidence="1">
    <location>
        <begin position="95"/>
        <end position="122"/>
    </location>
</feature>
<evidence type="ECO:0000256" key="1">
    <source>
        <dbReference type="SAM" id="Coils"/>
    </source>
</evidence>
<evidence type="ECO:0000313" key="3">
    <source>
        <dbReference type="Proteomes" id="UP000094626"/>
    </source>
</evidence>
<dbReference type="OrthoDB" id="7509954at2"/>
<keyword evidence="1" id="KW-0175">Coiled coil</keyword>
<dbReference type="AlphaFoldDB" id="A0A1D8A579"/>
<dbReference type="Proteomes" id="UP000094626">
    <property type="component" value="Chromosome"/>
</dbReference>
<gene>
    <name evidence="2" type="ORF">BES08_11125</name>
</gene>
<organism evidence="2 3">
    <name type="scientific">Novosphingobium resinovorum</name>
    <dbReference type="NCBI Taxonomy" id="158500"/>
    <lineage>
        <taxon>Bacteria</taxon>
        <taxon>Pseudomonadati</taxon>
        <taxon>Pseudomonadota</taxon>
        <taxon>Alphaproteobacteria</taxon>
        <taxon>Sphingomonadales</taxon>
        <taxon>Sphingomonadaceae</taxon>
        <taxon>Novosphingobium</taxon>
    </lineage>
</organism>
<dbReference type="EMBL" id="CP017075">
    <property type="protein sequence ID" value="AOR77242.1"/>
    <property type="molecule type" value="Genomic_DNA"/>
</dbReference>
<accession>A0A1D8A579</accession>
<sequence>MENERAQSVHSVSTASAGQLHQCAKCDDTGYKDHAGFSVDPCPHDDQPTALERAIIDAMAGKHLVTAGEIAAAIVAAETAIAGDGGATTAEHPNAQDYRNRAERAEAECAELRAALATVDRDARPDNWDDEPGAHADAWRLLDKALGK</sequence>
<proteinExistence type="predicted"/>
<name>A0A1D8A579_9SPHN</name>
<evidence type="ECO:0000313" key="2">
    <source>
        <dbReference type="EMBL" id="AOR77242.1"/>
    </source>
</evidence>
<reference evidence="3" key="1">
    <citation type="journal article" date="2017" name="J. Biotechnol.">
        <title>Complete genome sequence of Novosphingobium resinovorum SA1, a versatile xenobiotic-degrading bacterium capable of utilizing sulfanilic acid.</title>
        <authorList>
            <person name="Hegedus B."/>
            <person name="Kos P.B."/>
            <person name="Balint B."/>
            <person name="Maroti G."/>
            <person name="Gan H.M."/>
            <person name="Perei K."/>
            <person name="Rakhely G."/>
        </authorList>
    </citation>
    <scope>NUCLEOTIDE SEQUENCE [LARGE SCALE GENOMIC DNA]</scope>
    <source>
        <strain evidence="3">SA1</strain>
    </source>
</reference>
<dbReference type="RefSeq" id="WP_069708310.1">
    <property type="nucleotide sequence ID" value="NZ_CP017075.1"/>
</dbReference>
<keyword evidence="3" id="KW-1185">Reference proteome</keyword>